<dbReference type="EC" id="3.4.21.89" evidence="5"/>
<evidence type="ECO:0000256" key="4">
    <source>
        <dbReference type="ARBA" id="ARBA00023136"/>
    </source>
</evidence>
<dbReference type="SUPFAM" id="SSF51306">
    <property type="entry name" value="LexA/Signal peptidase"/>
    <property type="match status" value="1"/>
</dbReference>
<dbReference type="InterPro" id="IPR036286">
    <property type="entry name" value="LexA/Signal_pep-like_sf"/>
</dbReference>
<evidence type="ECO:0000256" key="3">
    <source>
        <dbReference type="ARBA" id="ARBA00022989"/>
    </source>
</evidence>
<reference evidence="7 8" key="1">
    <citation type="submission" date="2020-04" db="EMBL/GenBank/DDBJ databases">
        <authorList>
            <person name="Klaysubun C."/>
            <person name="Duangmal K."/>
            <person name="Lipun K."/>
        </authorList>
    </citation>
    <scope>NUCLEOTIDE SEQUENCE [LARGE SCALE GENOMIC DNA]</scope>
    <source>
        <strain evidence="7 8">K10HN5</strain>
    </source>
</reference>
<keyword evidence="2 6" id="KW-0812">Transmembrane</keyword>
<keyword evidence="8" id="KW-1185">Reference proteome</keyword>
<dbReference type="GO" id="GO:0009003">
    <property type="term" value="F:signal peptidase activity"/>
    <property type="evidence" value="ECO:0007669"/>
    <property type="project" value="UniProtKB-EC"/>
</dbReference>
<dbReference type="InterPro" id="IPR001733">
    <property type="entry name" value="Peptidase_S26B"/>
</dbReference>
<gene>
    <name evidence="7" type="ORF">HF526_20775</name>
</gene>
<evidence type="ECO:0000256" key="6">
    <source>
        <dbReference type="SAM" id="Phobius"/>
    </source>
</evidence>
<evidence type="ECO:0000256" key="5">
    <source>
        <dbReference type="NCBIfam" id="TIGR02228"/>
    </source>
</evidence>
<keyword evidence="4 6" id="KW-0472">Membrane</keyword>
<keyword evidence="3 6" id="KW-1133">Transmembrane helix</keyword>
<accession>A0ABX1SDS7</accession>
<comment type="subcellular location">
    <subcellularLocation>
        <location evidence="1">Membrane</location>
    </subcellularLocation>
</comment>
<dbReference type="InterPro" id="IPR019533">
    <property type="entry name" value="Peptidase_S26"/>
</dbReference>
<evidence type="ECO:0000313" key="8">
    <source>
        <dbReference type="Proteomes" id="UP000820669"/>
    </source>
</evidence>
<dbReference type="NCBIfam" id="TIGR02228">
    <property type="entry name" value="sigpep_I_arch"/>
    <property type="match status" value="1"/>
</dbReference>
<feature type="transmembrane region" description="Helical" evidence="6">
    <location>
        <begin position="29"/>
        <end position="60"/>
    </location>
</feature>
<keyword evidence="7" id="KW-0378">Hydrolase</keyword>
<evidence type="ECO:0000256" key="2">
    <source>
        <dbReference type="ARBA" id="ARBA00022692"/>
    </source>
</evidence>
<feature type="transmembrane region" description="Helical" evidence="6">
    <location>
        <begin position="156"/>
        <end position="179"/>
    </location>
</feature>
<organism evidence="7 8">
    <name type="scientific">Pseudonocardia acidicola</name>
    <dbReference type="NCBI Taxonomy" id="2724939"/>
    <lineage>
        <taxon>Bacteria</taxon>
        <taxon>Bacillati</taxon>
        <taxon>Actinomycetota</taxon>
        <taxon>Actinomycetes</taxon>
        <taxon>Pseudonocardiales</taxon>
        <taxon>Pseudonocardiaceae</taxon>
        <taxon>Pseudonocardia</taxon>
    </lineage>
</organism>
<comment type="caution">
    <text evidence="7">The sequence shown here is derived from an EMBL/GenBank/DDBJ whole genome shotgun (WGS) entry which is preliminary data.</text>
</comment>
<dbReference type="CDD" id="cd06530">
    <property type="entry name" value="S26_SPase_I"/>
    <property type="match status" value="1"/>
</dbReference>
<dbReference type="Proteomes" id="UP000820669">
    <property type="component" value="Unassembled WGS sequence"/>
</dbReference>
<proteinExistence type="predicted"/>
<evidence type="ECO:0000256" key="1">
    <source>
        <dbReference type="ARBA" id="ARBA00004370"/>
    </source>
</evidence>
<protein>
    <recommendedName>
        <fullName evidence="5">Signal peptidase I</fullName>
        <ecNumber evidence="5">3.4.21.89</ecNumber>
    </recommendedName>
</protein>
<dbReference type="EMBL" id="JAAXLA010000041">
    <property type="protein sequence ID" value="NMH99730.1"/>
    <property type="molecule type" value="Genomic_DNA"/>
</dbReference>
<dbReference type="RefSeq" id="WP_169383213.1">
    <property type="nucleotide sequence ID" value="NZ_JAAXLA010000041.1"/>
</dbReference>
<name>A0ABX1SDS7_9PSEU</name>
<evidence type="ECO:0000313" key="7">
    <source>
        <dbReference type="EMBL" id="NMH99730.1"/>
    </source>
</evidence>
<sequence>MSVEPETGRIPAVRVAGPRPHPVRRVGRWIAALVLVAMVAAAGAVAVVPAVTGAAALTVLSGSMEPALPVGSTVVIRPRPVAEIGVGDVITFTDRDRQSGDTRIVTHRVIEVQPGPAFRTKGDANNAPDPNPVAAADVHGVEWYDVPFVGLVKDRLFSRVGLFFAIGLALLVVAAGLLLPGSAAPAERTDARRRPPRSAHRR</sequence>